<comment type="similarity">
    <text evidence="2 4">Belongs to the AB hydrolase superfamily. Lipase family.</text>
</comment>
<dbReference type="InterPro" id="IPR029058">
    <property type="entry name" value="AB_hydrolase_fold"/>
</dbReference>
<accession>A0AAV8YKF8</accession>
<dbReference type="PANTHER" id="PTHR11610">
    <property type="entry name" value="LIPASE"/>
    <property type="match status" value="1"/>
</dbReference>
<dbReference type="InterPro" id="IPR000734">
    <property type="entry name" value="TAG_lipase"/>
</dbReference>
<dbReference type="InterPro" id="IPR033906">
    <property type="entry name" value="Lipase_N"/>
</dbReference>
<protein>
    <recommendedName>
        <fullName evidence="6">Lipase domain-containing protein</fullName>
    </recommendedName>
</protein>
<evidence type="ECO:0000259" key="6">
    <source>
        <dbReference type="Pfam" id="PF00151"/>
    </source>
</evidence>
<dbReference type="InterPro" id="IPR002334">
    <property type="entry name" value="Allerg_PlipaseA1"/>
</dbReference>
<evidence type="ECO:0000256" key="4">
    <source>
        <dbReference type="RuleBase" id="RU004262"/>
    </source>
</evidence>
<feature type="domain" description="Lipase" evidence="6">
    <location>
        <begin position="374"/>
        <end position="654"/>
    </location>
</feature>
<keyword evidence="8" id="KW-1185">Reference proteome</keyword>
<feature type="chain" id="PRO_5043350519" description="Lipase domain-containing protein" evidence="5">
    <location>
        <begin position="17"/>
        <end position="658"/>
    </location>
</feature>
<evidence type="ECO:0000256" key="1">
    <source>
        <dbReference type="ARBA" id="ARBA00004613"/>
    </source>
</evidence>
<evidence type="ECO:0000313" key="7">
    <source>
        <dbReference type="EMBL" id="KAJ8951115.1"/>
    </source>
</evidence>
<organism evidence="7 8">
    <name type="scientific">Aromia moschata</name>
    <dbReference type="NCBI Taxonomy" id="1265417"/>
    <lineage>
        <taxon>Eukaryota</taxon>
        <taxon>Metazoa</taxon>
        <taxon>Ecdysozoa</taxon>
        <taxon>Arthropoda</taxon>
        <taxon>Hexapoda</taxon>
        <taxon>Insecta</taxon>
        <taxon>Pterygota</taxon>
        <taxon>Neoptera</taxon>
        <taxon>Endopterygota</taxon>
        <taxon>Coleoptera</taxon>
        <taxon>Polyphaga</taxon>
        <taxon>Cucujiformia</taxon>
        <taxon>Chrysomeloidea</taxon>
        <taxon>Cerambycidae</taxon>
        <taxon>Cerambycinae</taxon>
        <taxon>Callichromatini</taxon>
        <taxon>Aromia</taxon>
    </lineage>
</organism>
<dbReference type="GO" id="GO:0016298">
    <property type="term" value="F:lipase activity"/>
    <property type="evidence" value="ECO:0007669"/>
    <property type="project" value="InterPro"/>
</dbReference>
<dbReference type="Proteomes" id="UP001162162">
    <property type="component" value="Unassembled WGS sequence"/>
</dbReference>
<dbReference type="PRINTS" id="PR00825">
    <property type="entry name" value="DOLALLERGEN"/>
</dbReference>
<evidence type="ECO:0000256" key="3">
    <source>
        <dbReference type="ARBA" id="ARBA00022525"/>
    </source>
</evidence>
<dbReference type="GO" id="GO:0016042">
    <property type="term" value="P:lipid catabolic process"/>
    <property type="evidence" value="ECO:0007669"/>
    <property type="project" value="TreeGrafter"/>
</dbReference>
<dbReference type="EMBL" id="JAPWTK010000089">
    <property type="protein sequence ID" value="KAJ8951115.1"/>
    <property type="molecule type" value="Genomic_DNA"/>
</dbReference>
<dbReference type="InterPro" id="IPR013818">
    <property type="entry name" value="Lipase"/>
</dbReference>
<comment type="caution">
    <text evidence="7">The sequence shown here is derived from an EMBL/GenBank/DDBJ whole genome shotgun (WGS) entry which is preliminary data.</text>
</comment>
<name>A0AAV8YKF8_9CUCU</name>
<dbReference type="CDD" id="cd00707">
    <property type="entry name" value="Pancreat_lipase_like"/>
    <property type="match status" value="2"/>
</dbReference>
<evidence type="ECO:0000313" key="8">
    <source>
        <dbReference type="Proteomes" id="UP001162162"/>
    </source>
</evidence>
<dbReference type="Gene3D" id="3.40.50.1820">
    <property type="entry name" value="alpha/beta hydrolase"/>
    <property type="match status" value="2"/>
</dbReference>
<evidence type="ECO:0000256" key="2">
    <source>
        <dbReference type="ARBA" id="ARBA00010701"/>
    </source>
</evidence>
<dbReference type="GO" id="GO:0005615">
    <property type="term" value="C:extracellular space"/>
    <property type="evidence" value="ECO:0007669"/>
    <property type="project" value="TreeGrafter"/>
</dbReference>
<dbReference type="PRINTS" id="PR00821">
    <property type="entry name" value="TAGLIPASE"/>
</dbReference>
<evidence type="ECO:0000256" key="5">
    <source>
        <dbReference type="SAM" id="SignalP"/>
    </source>
</evidence>
<comment type="subcellular location">
    <subcellularLocation>
        <location evidence="1">Secreted</location>
    </subcellularLocation>
</comment>
<feature type="domain" description="Lipase" evidence="6">
    <location>
        <begin position="58"/>
        <end position="336"/>
    </location>
</feature>
<dbReference type="PANTHER" id="PTHR11610:SF190">
    <property type="entry name" value="VITELLOGENIN-3-LIKE PROTEIN"/>
    <property type="match status" value="1"/>
</dbReference>
<keyword evidence="5" id="KW-0732">Signal</keyword>
<sequence length="658" mass="71663">MKVIVALAALAVVVSSGPVPDEEVAKNKEDGANMDYFLVEKSKGVFEVEDLVNSEIDARAAENDITYHFFSARNPSEGTVITSNTIRALRNTRFSVFRDTLFLVHGWLDHYESDFNVRMREAILSQHDINLFIVDWSPIASRNYISARYAVGDVGKHLAEFVRSLASIYRLNVARVAFVGHSLGAHVSGNAGAALGSAPGLIVGLDPAGPLFSEANIDNRLDPTDAKIVHVIHTNGGLLGVSYASGHADYYPNGGSSQPGCILDIAGACAHARAYMYYAESVSKGENQFVSTHCSSYLLYRLGFCSARETALMAGYNIDESAQGDYYLETNSRSPFAKVPEVATNNQDGANMEYFLVETSKWVFKVEDLVNSEINATASETDLTYHFFSAHNSDNGTVITSDTIQDLRSTRFNALKSTVFLIHGWLDNHGSDFSAQLREAILSRHDINLFIVDWSPIARRNYLTARNSVGDIGKYLAEFVKSLISIYRLNVARVGFIGHSLGAHVSGNAGAALDGEPSLIVGLDPAGPLFSEANIDDRLDPTDAKFVHVIHTNAGLLGVNYASGHADYYPNGGSSQPGCILDIAGACAHSRSHIYYLESIANSESKFVATPCESYLNYTKGYCSASEIKLMAGYDVDRTAQGNYYLETNRRSPYAKGQ</sequence>
<dbReference type="Pfam" id="PF00151">
    <property type="entry name" value="Lipase"/>
    <property type="match status" value="2"/>
</dbReference>
<feature type="signal peptide" evidence="5">
    <location>
        <begin position="1"/>
        <end position="16"/>
    </location>
</feature>
<dbReference type="SUPFAM" id="SSF53474">
    <property type="entry name" value="alpha/beta-Hydrolases"/>
    <property type="match status" value="2"/>
</dbReference>
<reference evidence="7" key="1">
    <citation type="journal article" date="2023" name="Insect Mol. Biol.">
        <title>Genome sequencing provides insights into the evolution of gene families encoding plant cell wall-degrading enzymes in longhorned beetles.</title>
        <authorList>
            <person name="Shin N.R."/>
            <person name="Okamura Y."/>
            <person name="Kirsch R."/>
            <person name="Pauchet Y."/>
        </authorList>
    </citation>
    <scope>NUCLEOTIDE SEQUENCE</scope>
    <source>
        <strain evidence="7">AMC_N1</strain>
    </source>
</reference>
<gene>
    <name evidence="7" type="ORF">NQ318_021559</name>
</gene>
<proteinExistence type="inferred from homology"/>
<keyword evidence="3" id="KW-0964">Secreted</keyword>
<dbReference type="AlphaFoldDB" id="A0AAV8YKF8"/>